<dbReference type="PANTHER" id="PTHR10806">
    <property type="entry name" value="SIGNAL PEPTIDASE COMPLEX CATALYTIC SUBUNIT SEC11"/>
    <property type="match status" value="1"/>
</dbReference>
<comment type="caution">
    <text evidence="7">The sequence shown here is derived from an EMBL/GenBank/DDBJ whole genome shotgun (WGS) entry which is preliminary data.</text>
</comment>
<feature type="transmembrane region" description="Helical" evidence="6">
    <location>
        <begin position="153"/>
        <end position="169"/>
    </location>
</feature>
<evidence type="ECO:0000256" key="4">
    <source>
        <dbReference type="ARBA" id="ARBA00023136"/>
    </source>
</evidence>
<accession>A0ABW5TGY3</accession>
<comment type="subcellular location">
    <subcellularLocation>
        <location evidence="1">Membrane</location>
    </subcellularLocation>
</comment>
<dbReference type="InterPro" id="IPR036286">
    <property type="entry name" value="LexA/Signal_pep-like_sf"/>
</dbReference>
<proteinExistence type="predicted"/>
<name>A0ABW5TGY3_9ENTE</name>
<dbReference type="PANTHER" id="PTHR10806:SF6">
    <property type="entry name" value="SIGNAL PEPTIDASE COMPLEX CATALYTIC SUBUNIT SEC11"/>
    <property type="match status" value="1"/>
</dbReference>
<dbReference type="EC" id="3.4.21.89" evidence="5"/>
<dbReference type="Proteomes" id="UP001597427">
    <property type="component" value="Unassembled WGS sequence"/>
</dbReference>
<dbReference type="GO" id="GO:0009003">
    <property type="term" value="F:signal peptidase activity"/>
    <property type="evidence" value="ECO:0007669"/>
    <property type="project" value="UniProtKB-EC"/>
</dbReference>
<evidence type="ECO:0000313" key="8">
    <source>
        <dbReference type="Proteomes" id="UP001597427"/>
    </source>
</evidence>
<dbReference type="CDD" id="cd06530">
    <property type="entry name" value="S26_SPase_I"/>
    <property type="match status" value="1"/>
</dbReference>
<evidence type="ECO:0000256" key="1">
    <source>
        <dbReference type="ARBA" id="ARBA00004370"/>
    </source>
</evidence>
<dbReference type="InterPro" id="IPR001733">
    <property type="entry name" value="Peptidase_S26B"/>
</dbReference>
<feature type="transmembrane region" description="Helical" evidence="6">
    <location>
        <begin position="16"/>
        <end position="35"/>
    </location>
</feature>
<evidence type="ECO:0000256" key="5">
    <source>
        <dbReference type="NCBIfam" id="TIGR02228"/>
    </source>
</evidence>
<reference evidence="8" key="1">
    <citation type="journal article" date="2019" name="Int. J. Syst. Evol. Microbiol.">
        <title>The Global Catalogue of Microorganisms (GCM) 10K type strain sequencing project: providing services to taxonomists for standard genome sequencing and annotation.</title>
        <authorList>
            <consortium name="The Broad Institute Genomics Platform"/>
            <consortium name="The Broad Institute Genome Sequencing Center for Infectious Disease"/>
            <person name="Wu L."/>
            <person name="Ma J."/>
        </authorList>
    </citation>
    <scope>NUCLEOTIDE SEQUENCE [LARGE SCALE GENOMIC DNA]</scope>
    <source>
        <strain evidence="8">TISTR 932</strain>
    </source>
</reference>
<dbReference type="EMBL" id="JBHUMO010000013">
    <property type="protein sequence ID" value="MFD2728382.1"/>
    <property type="molecule type" value="Genomic_DNA"/>
</dbReference>
<sequence length="174" mass="19382">MASTKFYSIMKKFFEIIGNVCFYLVLSMLVLSALSGKLRNSNFEMPIQIRSVVSGSMEPSILIGSIVISVNENIKKINVNDIVSYKATNGEVVTHRVLKKKIGDNHLYLITKGDANNVSDQDRVNEKKLLGKVVLTIPLLGYMFLFLQTPSGLISASLIVVGLTIFIRIRKKDE</sequence>
<evidence type="ECO:0000256" key="2">
    <source>
        <dbReference type="ARBA" id="ARBA00022692"/>
    </source>
</evidence>
<dbReference type="RefSeq" id="WP_379979724.1">
    <property type="nucleotide sequence ID" value="NZ_JBHUMO010000013.1"/>
</dbReference>
<gene>
    <name evidence="7" type="ORF">ACFSR0_02875</name>
</gene>
<dbReference type="NCBIfam" id="TIGR02228">
    <property type="entry name" value="sigpep_I_arch"/>
    <property type="match status" value="1"/>
</dbReference>
<keyword evidence="4 6" id="KW-0472">Membrane</keyword>
<organism evidence="7 8">
    <name type="scientific">Enterococcus camelliae</name>
    <dbReference type="NCBI Taxonomy" id="453959"/>
    <lineage>
        <taxon>Bacteria</taxon>
        <taxon>Bacillati</taxon>
        <taxon>Bacillota</taxon>
        <taxon>Bacilli</taxon>
        <taxon>Lactobacillales</taxon>
        <taxon>Enterococcaceae</taxon>
        <taxon>Enterococcus</taxon>
    </lineage>
</organism>
<dbReference type="PRINTS" id="PR00728">
    <property type="entry name" value="SIGNALPTASE"/>
</dbReference>
<evidence type="ECO:0000256" key="6">
    <source>
        <dbReference type="SAM" id="Phobius"/>
    </source>
</evidence>
<evidence type="ECO:0000313" key="7">
    <source>
        <dbReference type="EMBL" id="MFD2728382.1"/>
    </source>
</evidence>
<keyword evidence="7" id="KW-0378">Hydrolase</keyword>
<protein>
    <recommendedName>
        <fullName evidence="5">Signal peptidase I</fullName>
        <ecNumber evidence="5">3.4.21.89</ecNumber>
    </recommendedName>
</protein>
<keyword evidence="8" id="KW-1185">Reference proteome</keyword>
<keyword evidence="3 6" id="KW-1133">Transmembrane helix</keyword>
<dbReference type="InterPro" id="IPR019533">
    <property type="entry name" value="Peptidase_S26"/>
</dbReference>
<evidence type="ECO:0000256" key="3">
    <source>
        <dbReference type="ARBA" id="ARBA00022989"/>
    </source>
</evidence>
<dbReference type="SUPFAM" id="SSF51306">
    <property type="entry name" value="LexA/Signal peptidase"/>
    <property type="match status" value="1"/>
</dbReference>
<keyword evidence="2 6" id="KW-0812">Transmembrane</keyword>